<dbReference type="GO" id="GO:0005829">
    <property type="term" value="C:cytosol"/>
    <property type="evidence" value="ECO:0007669"/>
    <property type="project" value="TreeGrafter"/>
</dbReference>
<reference evidence="3 4" key="1">
    <citation type="submission" date="2021-06" db="EMBL/GenBank/DDBJ databases">
        <authorList>
            <person name="Grouzdev D.S."/>
            <person name="Koziaeva V."/>
        </authorList>
    </citation>
    <scope>NUCLEOTIDE SEQUENCE [LARGE SCALE GENOMIC DNA]</scope>
    <source>
        <strain evidence="3 4">22</strain>
    </source>
</reference>
<dbReference type="SUPFAM" id="SSF51621">
    <property type="entry name" value="Phosphoenolpyruvate/pyruvate domain"/>
    <property type="match status" value="1"/>
</dbReference>
<sequence length="953" mass="106666">MNRPLGKTAEIGATSAPSLVEFCRRRLEECRSRVRNEPKYNPVSQLAFELSRQLESGDISRRDLFALADDLCRESLTARAERLAAHVGPVDLTENRRRLKAAILRLIGDGPVTPEALNRLARRTLGIVFTAHPTFLLSTPLRKTLASIASGAAETVPAGLIGPDKRITLTDEHEAAMAALDRAKTALNEFAGASIELLRERGYADWRHARIGYVGLGTWVGYDLDGRTDIRWVDSFRFRLIEKIRQIGRYEQELIRIAELSQDEPQVADDLEALASRLSWTRAATERALAGFSVDKLDPAAVAAAANSMTGDHPNKAVRIAPFVKDLQRIADRASDATAVRLVALLSEMESLSFGVGEVHLRINATQLHNALRHHLHLDSDDHFNGRSMIERLGALMRDSKPLAINFGSIDIETKTAMRQFLLAAQILKHIDADSTVRFLIAECETPATVLCASYFARLFNIADKLDVSPLFETPKALEGAARFFDVMFENEQYREQVRRRGRLAIQTGFSDAGRFMGQITAVLAIERVHGHLARAVERHGLQDVEVLVFDTHGESAGRGAHPAGFEDRAYYVMSPWARRQFADRGLRLYHEVSFQGGDGYTHFQTPELSLATITRLVEADAYWVDRADKDLLYAHTNFSLDFFRRLAAYHDTMLEDRSYHRALGSFAQGLLNETGSRKSRRQFDVSGGEVHQIRRIRAIPHNAMLQQLGYPVNVVAGFGTAVKGDEDRFAETYASSDRLRRLTGLVVHVKRLASIKCLSAFANLYDPAFWSSRPYPEAEQHLAEPCLYIAQLLQNDDREVALNALAVSMRLDAIHLHRLFAMVGLKVDDQAVDERDRIALLQALRLALLQHLFLMAARVPRFSTRNDVSREDIMELVFSLRIPEAIAMLRDTYPVNATDIGSYPLDEPRTYPEDRVSHYADITEGMIDPMEAVYKVILSIGTAIALEFGAHG</sequence>
<dbReference type="EMBL" id="JAHHZF010000004">
    <property type="protein sequence ID" value="MBT9289605.1"/>
    <property type="molecule type" value="Genomic_DNA"/>
</dbReference>
<dbReference type="PANTHER" id="PTHR30523">
    <property type="entry name" value="PHOSPHOENOLPYRUVATE CARBOXYLASE"/>
    <property type="match status" value="1"/>
</dbReference>
<dbReference type="AlphaFoldDB" id="A0A947D279"/>
<gene>
    <name evidence="3" type="ORF">KL771_09080</name>
</gene>
<organism evidence="3 4">
    <name type="scientific">Prosthecodimorpha staleyi</name>
    <dbReference type="NCBI Taxonomy" id="2840188"/>
    <lineage>
        <taxon>Bacteria</taxon>
        <taxon>Pseudomonadati</taxon>
        <taxon>Pseudomonadota</taxon>
        <taxon>Alphaproteobacteria</taxon>
        <taxon>Hyphomicrobiales</taxon>
        <taxon>Ancalomicrobiaceae</taxon>
        <taxon>Prosthecodimorpha</taxon>
    </lineage>
</organism>
<keyword evidence="4" id="KW-1185">Reference proteome</keyword>
<comment type="caution">
    <text evidence="3">The sequence shown here is derived from an EMBL/GenBank/DDBJ whole genome shotgun (WGS) entry which is preliminary data.</text>
</comment>
<dbReference type="GO" id="GO:0006099">
    <property type="term" value="P:tricarboxylic acid cycle"/>
    <property type="evidence" value="ECO:0007669"/>
    <property type="project" value="InterPro"/>
</dbReference>
<comment type="function">
    <text evidence="1">Forms oxaloacetate, a four-carbon dicarboxylic acid source for the tricarboxylic acid cycle.</text>
</comment>
<dbReference type="Pfam" id="PF00311">
    <property type="entry name" value="PEPcase"/>
    <property type="match status" value="1"/>
</dbReference>
<evidence type="ECO:0000313" key="4">
    <source>
        <dbReference type="Proteomes" id="UP000766595"/>
    </source>
</evidence>
<dbReference type="RefSeq" id="WP_261968226.1">
    <property type="nucleotide sequence ID" value="NZ_JAHHZF010000004.1"/>
</dbReference>
<evidence type="ECO:0000256" key="1">
    <source>
        <dbReference type="ARBA" id="ARBA00003670"/>
    </source>
</evidence>
<dbReference type="Proteomes" id="UP000766595">
    <property type="component" value="Unassembled WGS sequence"/>
</dbReference>
<name>A0A947D279_9HYPH</name>
<proteinExistence type="predicted"/>
<dbReference type="PANTHER" id="PTHR30523:SF6">
    <property type="entry name" value="PHOSPHOENOLPYRUVATE CARBOXYLASE"/>
    <property type="match status" value="1"/>
</dbReference>
<keyword evidence="3" id="KW-0456">Lyase</keyword>
<dbReference type="InterPro" id="IPR021135">
    <property type="entry name" value="PEP_COase"/>
</dbReference>
<protein>
    <recommendedName>
        <fullName evidence="2">Phosphoenolpyruvate carboxylase</fullName>
    </recommendedName>
</protein>
<evidence type="ECO:0000313" key="3">
    <source>
        <dbReference type="EMBL" id="MBT9289605.1"/>
    </source>
</evidence>
<dbReference type="GO" id="GO:0015977">
    <property type="term" value="P:carbon fixation"/>
    <property type="evidence" value="ECO:0007669"/>
    <property type="project" value="InterPro"/>
</dbReference>
<accession>A0A947D279</accession>
<dbReference type="InterPro" id="IPR015813">
    <property type="entry name" value="Pyrv/PenolPyrv_kinase-like_dom"/>
</dbReference>
<dbReference type="GO" id="GO:0008964">
    <property type="term" value="F:phosphoenolpyruvate carboxylase activity"/>
    <property type="evidence" value="ECO:0007669"/>
    <property type="project" value="InterPro"/>
</dbReference>
<evidence type="ECO:0000256" key="2">
    <source>
        <dbReference type="ARBA" id="ARBA00022419"/>
    </source>
</evidence>